<dbReference type="Proteomes" id="UP000255508">
    <property type="component" value="Unassembled WGS sequence"/>
</dbReference>
<reference evidence="1 2" key="1">
    <citation type="journal article" date="2018" name="ISME J.">
        <title>Endosymbiont genomes yield clues of tubeworm success.</title>
        <authorList>
            <person name="Li Y."/>
            <person name="Liles M.R."/>
            <person name="Halanych K.M."/>
        </authorList>
    </citation>
    <scope>NUCLEOTIDE SEQUENCE [LARGE SCALE GENOMIC DNA]</scope>
    <source>
        <strain evidence="1">A1422</strain>
    </source>
</reference>
<gene>
    <name evidence="1" type="ORF">DIZ79_18175</name>
</gene>
<organism evidence="1 2">
    <name type="scientific">endosymbiont of Lamellibrachia luymesi</name>
    <dbReference type="NCBI Taxonomy" id="2200907"/>
    <lineage>
        <taxon>Bacteria</taxon>
        <taxon>Pseudomonadati</taxon>
        <taxon>Pseudomonadota</taxon>
        <taxon>Gammaproteobacteria</taxon>
        <taxon>sulfur-oxidizing symbionts</taxon>
    </lineage>
</organism>
<evidence type="ECO:0000313" key="1">
    <source>
        <dbReference type="EMBL" id="RDH81840.1"/>
    </source>
</evidence>
<dbReference type="AlphaFoldDB" id="A0A370DB77"/>
<name>A0A370DB77_9GAMM</name>
<comment type="caution">
    <text evidence="1">The sequence shown here is derived from an EMBL/GenBank/DDBJ whole genome shotgun (WGS) entry which is preliminary data.</text>
</comment>
<dbReference type="EMBL" id="QFXD01000324">
    <property type="protein sequence ID" value="RDH81840.1"/>
    <property type="molecule type" value="Genomic_DNA"/>
</dbReference>
<sequence length="136" mass="16115">MDIDGHEFIKHRSIYFVEFHPDPNQAQTAALLLADVEGIMRVDPIDAHHLQVTYHIMDITLEQIEVGLTSMGLHIDNRLLYRLIRALHYYTEENQRAVRGCTKGNPNCTRNIFAKRYQSIDHHCRDHRPEHWRKYL</sequence>
<evidence type="ECO:0000313" key="2">
    <source>
        <dbReference type="Proteomes" id="UP000255508"/>
    </source>
</evidence>
<protein>
    <submittedName>
        <fullName evidence="1">Uncharacterized protein</fullName>
    </submittedName>
</protein>
<proteinExistence type="predicted"/>
<accession>A0A370DB77</accession>